<dbReference type="EMBL" id="CAOQHR010000007">
    <property type="protein sequence ID" value="CAI6337040.1"/>
    <property type="molecule type" value="Genomic_DNA"/>
</dbReference>
<reference evidence="1" key="1">
    <citation type="submission" date="2023-01" db="EMBL/GenBank/DDBJ databases">
        <authorList>
            <person name="Van Ghelder C."/>
            <person name="Rancurel C."/>
        </authorList>
    </citation>
    <scope>NUCLEOTIDE SEQUENCE</scope>
    <source>
        <strain evidence="1">CNCM I-4278</strain>
    </source>
</reference>
<proteinExistence type="predicted"/>
<accession>A0A9W4XQI2</accession>
<sequence length="278" mass="31764">MSPERQPSNNTQRQQLLKLIIQRTHQHRFQQLISILVPSFVMMRSPKTLPEIPSTWPSVLVNPSYAEYTGAHKTDKGSEELCTCGCGQVLSSETIHNNGSTGGSDVSGQKSPLQPQLSDLYYRLASFLECQIYMHNQTRNELVQVVAERDRYQKGFQRQNYDLTNWAKTCHNLYETLNSSRQETRRVEKLLEDALNREFVLAAAVDQQDKPVATQNAGGSDNTWRVEKLLEDALNREFVAAGDQDQHVAGSEAVEQDNRWHCAYLEDEDQDEDEDEEM</sequence>
<organism evidence="1 2">
    <name type="scientific">Periconia digitata</name>
    <dbReference type="NCBI Taxonomy" id="1303443"/>
    <lineage>
        <taxon>Eukaryota</taxon>
        <taxon>Fungi</taxon>
        <taxon>Dikarya</taxon>
        <taxon>Ascomycota</taxon>
        <taxon>Pezizomycotina</taxon>
        <taxon>Dothideomycetes</taxon>
        <taxon>Pleosporomycetidae</taxon>
        <taxon>Pleosporales</taxon>
        <taxon>Massarineae</taxon>
        <taxon>Periconiaceae</taxon>
        <taxon>Periconia</taxon>
    </lineage>
</organism>
<evidence type="ECO:0000313" key="1">
    <source>
        <dbReference type="EMBL" id="CAI6337040.1"/>
    </source>
</evidence>
<gene>
    <name evidence="1" type="ORF">PDIGIT_LOCUS10147</name>
</gene>
<dbReference type="Proteomes" id="UP001152607">
    <property type="component" value="Unassembled WGS sequence"/>
</dbReference>
<evidence type="ECO:0000313" key="2">
    <source>
        <dbReference type="Proteomes" id="UP001152607"/>
    </source>
</evidence>
<keyword evidence="2" id="KW-1185">Reference proteome</keyword>
<dbReference type="OrthoDB" id="10568523at2759"/>
<name>A0A9W4XQI2_9PLEO</name>
<dbReference type="AlphaFoldDB" id="A0A9W4XQI2"/>
<comment type="caution">
    <text evidence="1">The sequence shown here is derived from an EMBL/GenBank/DDBJ whole genome shotgun (WGS) entry which is preliminary data.</text>
</comment>
<protein>
    <submittedName>
        <fullName evidence="1">Uncharacterized protein</fullName>
    </submittedName>
</protein>